<accession>A0A3G8XM68</accession>
<dbReference type="GO" id="GO:0003677">
    <property type="term" value="F:DNA binding"/>
    <property type="evidence" value="ECO:0007669"/>
    <property type="project" value="InterPro"/>
</dbReference>
<dbReference type="Pfam" id="PF01527">
    <property type="entry name" value="HTH_Tnp_1"/>
    <property type="match status" value="1"/>
</dbReference>
<dbReference type="InterPro" id="IPR009057">
    <property type="entry name" value="Homeodomain-like_sf"/>
</dbReference>
<evidence type="ECO:0000313" key="3">
    <source>
        <dbReference type="Proteomes" id="UP000270185"/>
    </source>
</evidence>
<sequence length="370" mass="43587">MKKSRFTESQIVFALKQSETGVRVEEVCRKMGISEATFYNWKKKFGGLGITELRLLRQLEEENSQLKKLVADLSLDKQILQDVLKKKVLKPVQSRELAKRIQDDYPVSQRRSCRLVFLQPSVYHYQPHRRDDTALRNRLIELSNIRVRYGVQRLHILLRREGWKDNHKRIYRIYCEEGLNLRRKRNKRIKSARSRVPTKGIASKLHECWSMDFMSDALFDGKKFRVLTLVDNYSRKSLVLHTGISIKGEDVAEILKNVTFDQQAYPERIKIDNGPEFISKALDRWAYERKIELEFSRPGKPTDNAFIESFNGSLRDECLNVNWFLSLEDAQQKLDVWKEDYNSYRPHSSLGNLTPNEFIENSQKMQISLL</sequence>
<dbReference type="EMBL" id="CP034159">
    <property type="protein sequence ID" value="AZI34312.1"/>
    <property type="molecule type" value="Genomic_DNA"/>
</dbReference>
<dbReference type="PANTHER" id="PTHR47515">
    <property type="entry name" value="LOW CALCIUM RESPONSE LOCUS PROTEIN T"/>
    <property type="match status" value="1"/>
</dbReference>
<organism evidence="2 3">
    <name type="scientific">Kaistella carnis</name>
    <dbReference type="NCBI Taxonomy" id="1241979"/>
    <lineage>
        <taxon>Bacteria</taxon>
        <taxon>Pseudomonadati</taxon>
        <taxon>Bacteroidota</taxon>
        <taxon>Flavobacteriia</taxon>
        <taxon>Flavobacteriales</taxon>
        <taxon>Weeksellaceae</taxon>
        <taxon>Chryseobacterium group</taxon>
        <taxon>Kaistella</taxon>
    </lineage>
</organism>
<evidence type="ECO:0000259" key="1">
    <source>
        <dbReference type="PROSITE" id="PS50994"/>
    </source>
</evidence>
<dbReference type="GO" id="GO:0006313">
    <property type="term" value="P:DNA transposition"/>
    <property type="evidence" value="ECO:0007669"/>
    <property type="project" value="InterPro"/>
</dbReference>
<dbReference type="RefSeq" id="WP_125025948.1">
    <property type="nucleotide sequence ID" value="NZ_CP034159.1"/>
</dbReference>
<protein>
    <submittedName>
        <fullName evidence="2">IS3 family transposase</fullName>
    </submittedName>
</protein>
<dbReference type="PROSITE" id="PS50994">
    <property type="entry name" value="INTEGRASE"/>
    <property type="match status" value="1"/>
</dbReference>
<dbReference type="Pfam" id="PF13276">
    <property type="entry name" value="HTH_21"/>
    <property type="match status" value="1"/>
</dbReference>
<dbReference type="OrthoDB" id="1495855at2"/>
<dbReference type="InterPro" id="IPR002514">
    <property type="entry name" value="Transposase_8"/>
</dbReference>
<feature type="domain" description="Integrase catalytic" evidence="1">
    <location>
        <begin position="193"/>
        <end position="363"/>
    </location>
</feature>
<dbReference type="SUPFAM" id="SSF53098">
    <property type="entry name" value="Ribonuclease H-like"/>
    <property type="match status" value="1"/>
</dbReference>
<dbReference type="SUPFAM" id="SSF46689">
    <property type="entry name" value="Homeodomain-like"/>
    <property type="match status" value="1"/>
</dbReference>
<reference evidence="3" key="1">
    <citation type="submission" date="2018-11" db="EMBL/GenBank/DDBJ databases">
        <title>Proposal to divide the Flavobacteriaceae and reorganize its genera based on Amino Acid Identity values calculated from whole genome sequences.</title>
        <authorList>
            <person name="Nicholson A.C."/>
            <person name="Gulvik C.A."/>
            <person name="Whitney A.M."/>
            <person name="Humrighouse B.W."/>
            <person name="Bell M."/>
            <person name="Holmes B."/>
            <person name="Steigerwalt A.G."/>
            <person name="Villarma A."/>
            <person name="Sheth M."/>
            <person name="Batra D."/>
            <person name="Pryor J."/>
            <person name="Bernardet J.-F."/>
            <person name="Hugo C."/>
            <person name="Kampfer P."/>
            <person name="Newman J.D."/>
            <person name="McQuiston J.R."/>
        </authorList>
    </citation>
    <scope>NUCLEOTIDE SEQUENCE [LARGE SCALE GENOMIC DNA]</scope>
    <source>
        <strain evidence="3">G0081</strain>
    </source>
</reference>
<name>A0A3G8XM68_9FLAO</name>
<dbReference type="KEGG" id="ccas:EIB73_14500"/>
<dbReference type="InterPro" id="IPR025948">
    <property type="entry name" value="HTH-like_dom"/>
</dbReference>
<dbReference type="GO" id="GO:0015074">
    <property type="term" value="P:DNA integration"/>
    <property type="evidence" value="ECO:0007669"/>
    <property type="project" value="InterPro"/>
</dbReference>
<dbReference type="GO" id="GO:0004803">
    <property type="term" value="F:transposase activity"/>
    <property type="evidence" value="ECO:0007669"/>
    <property type="project" value="InterPro"/>
</dbReference>
<dbReference type="InterPro" id="IPR048020">
    <property type="entry name" value="Transpos_IS3"/>
</dbReference>
<keyword evidence="3" id="KW-1185">Reference proteome</keyword>
<dbReference type="Gene3D" id="3.30.420.10">
    <property type="entry name" value="Ribonuclease H-like superfamily/Ribonuclease H"/>
    <property type="match status" value="1"/>
</dbReference>
<dbReference type="InterPro" id="IPR001584">
    <property type="entry name" value="Integrase_cat-core"/>
</dbReference>
<dbReference type="Pfam" id="PF13683">
    <property type="entry name" value="rve_3"/>
    <property type="match status" value="1"/>
</dbReference>
<gene>
    <name evidence="2" type="ORF">EIB73_14500</name>
</gene>
<dbReference type="AlphaFoldDB" id="A0A3G8XM68"/>
<dbReference type="InterPro" id="IPR036397">
    <property type="entry name" value="RNaseH_sf"/>
</dbReference>
<dbReference type="PANTHER" id="PTHR47515:SF1">
    <property type="entry name" value="BLR2054 PROTEIN"/>
    <property type="match status" value="1"/>
</dbReference>
<evidence type="ECO:0000313" key="2">
    <source>
        <dbReference type="EMBL" id="AZI34312.1"/>
    </source>
</evidence>
<dbReference type="Proteomes" id="UP000270185">
    <property type="component" value="Chromosome"/>
</dbReference>
<dbReference type="NCBIfam" id="NF033516">
    <property type="entry name" value="transpos_IS3"/>
    <property type="match status" value="1"/>
</dbReference>
<dbReference type="InterPro" id="IPR012337">
    <property type="entry name" value="RNaseH-like_sf"/>
</dbReference>
<proteinExistence type="predicted"/>